<dbReference type="EMBL" id="NWUJ01000010">
    <property type="protein sequence ID" value="PFH32823.1"/>
    <property type="molecule type" value="Genomic_DNA"/>
</dbReference>
<dbReference type="GeneID" id="40306497"/>
<evidence type="ECO:0000313" key="3">
    <source>
        <dbReference type="Proteomes" id="UP000224006"/>
    </source>
</evidence>
<dbReference type="OrthoDB" id="10368412at2759"/>
<keyword evidence="3" id="KW-1185">Reference proteome</keyword>
<name>A0A2A9MAW3_BESBE</name>
<feature type="compositionally biased region" description="Polar residues" evidence="1">
    <location>
        <begin position="541"/>
        <end position="552"/>
    </location>
</feature>
<dbReference type="Proteomes" id="UP000224006">
    <property type="component" value="Chromosome IX"/>
</dbReference>
<feature type="region of interest" description="Disordered" evidence="1">
    <location>
        <begin position="369"/>
        <end position="695"/>
    </location>
</feature>
<feature type="compositionally biased region" description="Polar residues" evidence="1">
    <location>
        <begin position="438"/>
        <end position="449"/>
    </location>
</feature>
<gene>
    <name evidence="2" type="ORF">BESB_014360</name>
</gene>
<feature type="compositionally biased region" description="Basic and acidic residues" evidence="1">
    <location>
        <begin position="461"/>
        <end position="476"/>
    </location>
</feature>
<evidence type="ECO:0000313" key="2">
    <source>
        <dbReference type="EMBL" id="PFH32823.1"/>
    </source>
</evidence>
<sequence length="695" mass="75570">MSVREKTRADFLSWSFRAFDPLRRLFDVSGRLARPARGGAFLYNQDTEHGIDVSRAWEAARQYGRRVQAALGAYQRRLEDLEQHKSYLVERIRLDRILRAKEATAKAEALSRVLKQQQVRDQWQNERNEQLRNQALEALHWPLTLGSRHTENERRLQDQLKLLRQEILRHAKAPGGVVFRPGKNECAPLRQTESLSRCASGLSVDSADRVQSGVQNAYAGPSPRKDPDDGDNQGLLLKSRSCEKVVHSAQGHHATGYDFLARSRGGVRRPLEGCAGDPGAGSSSGSASSSSLPKQADKARRSSDSFSGRGGALHAKEPVRLQLLALQYEEEVARLNRPEKRLSLLAQTENSQRIRPFLSRAAPQGECARNLISPTSSSGAAGSQALQTEARREKASPELCLGHRGREDSPARTEQRAAANEGRAGKVESRAKDDARLDSQNLDAASAQSPLPPLVGPRAADLPRETGSHSTSPREAEDCEESQQARGLRSGGCSKREVSAACAVSARHAVCGGTTSPTPRASQGRHDGEVDAASRPGAPSPQVTSDSGSVQKQRVLENEERTECSDTRQAARARSSDPLPVEGSTKLAAADSPKRRMTSSPEGVTHATKKKEKSIAPAPWQIAASPADSLPGDSTFSAKPDKTSEWEIPPHCGKKSDTSFSSASERVRWSPGAEASKDEVPRSEEDEIELLLRGL</sequence>
<proteinExistence type="predicted"/>
<feature type="region of interest" description="Disordered" evidence="1">
    <location>
        <begin position="215"/>
        <end position="235"/>
    </location>
</feature>
<protein>
    <submittedName>
        <fullName evidence="2">Uncharacterized protein</fullName>
    </submittedName>
</protein>
<reference evidence="2 3" key="1">
    <citation type="submission" date="2017-09" db="EMBL/GenBank/DDBJ databases">
        <title>Genome sequencing of Besnoitia besnoiti strain Bb-Ger1.</title>
        <authorList>
            <person name="Schares G."/>
            <person name="Venepally P."/>
            <person name="Lorenzi H.A."/>
        </authorList>
    </citation>
    <scope>NUCLEOTIDE SEQUENCE [LARGE SCALE GENOMIC DNA]</scope>
    <source>
        <strain evidence="2 3">Bb-Ger1</strain>
    </source>
</reference>
<accession>A0A2A9MAW3</accession>
<comment type="caution">
    <text evidence="2">The sequence shown here is derived from an EMBL/GenBank/DDBJ whole genome shotgun (WGS) entry which is preliminary data.</text>
</comment>
<dbReference type="VEuPathDB" id="ToxoDB:BESB_014360"/>
<organism evidence="2 3">
    <name type="scientific">Besnoitia besnoiti</name>
    <name type="common">Apicomplexan protozoan</name>
    <dbReference type="NCBI Taxonomy" id="94643"/>
    <lineage>
        <taxon>Eukaryota</taxon>
        <taxon>Sar</taxon>
        <taxon>Alveolata</taxon>
        <taxon>Apicomplexa</taxon>
        <taxon>Conoidasida</taxon>
        <taxon>Coccidia</taxon>
        <taxon>Eucoccidiorida</taxon>
        <taxon>Eimeriorina</taxon>
        <taxon>Sarcocystidae</taxon>
        <taxon>Besnoitia</taxon>
    </lineage>
</organism>
<feature type="region of interest" description="Disordered" evidence="1">
    <location>
        <begin position="270"/>
        <end position="311"/>
    </location>
</feature>
<dbReference type="KEGG" id="bbes:BESB_014360"/>
<feature type="compositionally biased region" description="Basic and acidic residues" evidence="1">
    <location>
        <begin position="404"/>
        <end position="415"/>
    </location>
</feature>
<feature type="compositionally biased region" description="Basic and acidic residues" evidence="1">
    <location>
        <begin position="554"/>
        <end position="566"/>
    </location>
</feature>
<evidence type="ECO:0000256" key="1">
    <source>
        <dbReference type="SAM" id="MobiDB-lite"/>
    </source>
</evidence>
<dbReference type="AlphaFoldDB" id="A0A2A9MAW3"/>
<feature type="compositionally biased region" description="Low complexity" evidence="1">
    <location>
        <begin position="280"/>
        <end position="291"/>
    </location>
</feature>
<feature type="compositionally biased region" description="Basic and acidic residues" evidence="1">
    <location>
        <begin position="423"/>
        <end position="437"/>
    </location>
</feature>
<dbReference type="RefSeq" id="XP_029216832.1">
    <property type="nucleotide sequence ID" value="XM_029360165.1"/>
</dbReference>